<dbReference type="EMBL" id="SDMK01000001">
    <property type="protein sequence ID" value="RXS97501.1"/>
    <property type="molecule type" value="Genomic_DNA"/>
</dbReference>
<dbReference type="RefSeq" id="WP_129207280.1">
    <property type="nucleotide sequence ID" value="NZ_BMGU01000001.1"/>
</dbReference>
<sequence length="348" mass="40106">MTLDHDPIASLQSIGYLEREASFLYLVAVHSGYFLSRQFSRFVNWRSGALSTRFLEKANRLHHIHVIECGRGHHIYHLTSKPVYAALGRQDSQNRRIKGDAHIKSRLMVLDFILSNLHANVLEDEANKVDFFTTQCGIAHKVLPHSYVERPLYFPDGYPILVTNAGVPTFTFFDEGQVTASRFERFLTQYQRLFEAIGEFELMYVADTENNSTRATVTFNRFLPADRLRGVTSLTPMGVEHFLEYLAASQRYETKGGITGARDLEVLREGEHLYTTLEHRALQAAWNNQSTTVDRIRQRFMQKPLRATFTTVVLPYSYPIYSLRQKPSVQQGEDTRHETRDQTQTEAH</sequence>
<evidence type="ECO:0000313" key="3">
    <source>
        <dbReference type="Proteomes" id="UP000290253"/>
    </source>
</evidence>
<dbReference type="OrthoDB" id="107512at2"/>
<proteinExistence type="predicted"/>
<evidence type="ECO:0000256" key="1">
    <source>
        <dbReference type="SAM" id="MobiDB-lite"/>
    </source>
</evidence>
<dbReference type="Proteomes" id="UP000290253">
    <property type="component" value="Unassembled WGS sequence"/>
</dbReference>
<feature type="compositionally biased region" description="Basic and acidic residues" evidence="1">
    <location>
        <begin position="333"/>
        <end position="348"/>
    </location>
</feature>
<comment type="caution">
    <text evidence="2">The sequence shown here is derived from an EMBL/GenBank/DDBJ whole genome shotgun (WGS) entry which is preliminary data.</text>
</comment>
<feature type="region of interest" description="Disordered" evidence="1">
    <location>
        <begin position="325"/>
        <end position="348"/>
    </location>
</feature>
<name>A0A4Q1SIQ6_9BACT</name>
<accession>A0A4Q1SIQ6</accession>
<organism evidence="2 3">
    <name type="scientific">Silvibacterium dinghuense</name>
    <dbReference type="NCBI Taxonomy" id="1560006"/>
    <lineage>
        <taxon>Bacteria</taxon>
        <taxon>Pseudomonadati</taxon>
        <taxon>Acidobacteriota</taxon>
        <taxon>Terriglobia</taxon>
        <taxon>Terriglobales</taxon>
        <taxon>Acidobacteriaceae</taxon>
        <taxon>Silvibacterium</taxon>
    </lineage>
</organism>
<evidence type="ECO:0000313" key="2">
    <source>
        <dbReference type="EMBL" id="RXS97501.1"/>
    </source>
</evidence>
<gene>
    <name evidence="2" type="ORF">ESZ00_06310</name>
</gene>
<dbReference type="AlphaFoldDB" id="A0A4Q1SIQ6"/>
<reference evidence="2 3" key="1">
    <citation type="journal article" date="2016" name="Int. J. Syst. Evol. Microbiol.">
        <title>Acidipila dinghuensis sp. nov., an acidobacterium isolated from forest soil.</title>
        <authorList>
            <person name="Jiang Y.W."/>
            <person name="Wang J."/>
            <person name="Chen M.H."/>
            <person name="Lv Y.Y."/>
            <person name="Qiu L.H."/>
        </authorList>
    </citation>
    <scope>NUCLEOTIDE SEQUENCE [LARGE SCALE GENOMIC DNA]</scope>
    <source>
        <strain evidence="2 3">DHOF10</strain>
    </source>
</reference>
<protein>
    <submittedName>
        <fullName evidence="2">Uncharacterized protein</fullName>
    </submittedName>
</protein>
<keyword evidence="3" id="KW-1185">Reference proteome</keyword>